<dbReference type="AlphaFoldDB" id="A0A016VZX1"/>
<keyword evidence="1" id="KW-0732">Signal</keyword>
<sequence>MIKSAIVLAIAAMLTAAGPSSVKDCLDLNDVDGFPATDDLVQCAKRGKSAADISTCVLKVFKRVPDSKNNNLSDVIEAALCISYL</sequence>
<proteinExistence type="predicted"/>
<gene>
    <name evidence="2" type="primary">Acey_s0002.g616</name>
    <name evidence="2" type="ORF">Y032_0002g616</name>
</gene>
<keyword evidence="3" id="KW-1185">Reference proteome</keyword>
<evidence type="ECO:0000313" key="3">
    <source>
        <dbReference type="Proteomes" id="UP000024635"/>
    </source>
</evidence>
<dbReference type="EMBL" id="JARK01001338">
    <property type="protein sequence ID" value="EYC33124.1"/>
    <property type="molecule type" value="Genomic_DNA"/>
</dbReference>
<accession>A0A016VZX1</accession>
<comment type="caution">
    <text evidence="2">The sequence shown here is derived from an EMBL/GenBank/DDBJ whole genome shotgun (WGS) entry which is preliminary data.</text>
</comment>
<name>A0A016VZX1_9BILA</name>
<feature type="chain" id="PRO_5001490117" evidence="1">
    <location>
        <begin position="18"/>
        <end position="85"/>
    </location>
</feature>
<dbReference type="Proteomes" id="UP000024635">
    <property type="component" value="Unassembled WGS sequence"/>
</dbReference>
<reference evidence="3" key="1">
    <citation type="journal article" date="2015" name="Nat. Genet.">
        <title>The genome and transcriptome of the zoonotic hookworm Ancylostoma ceylanicum identify infection-specific gene families.</title>
        <authorList>
            <person name="Schwarz E.M."/>
            <person name="Hu Y."/>
            <person name="Antoshechkin I."/>
            <person name="Miller M.M."/>
            <person name="Sternberg P.W."/>
            <person name="Aroian R.V."/>
        </authorList>
    </citation>
    <scope>NUCLEOTIDE SEQUENCE</scope>
    <source>
        <strain evidence="3">HY135</strain>
    </source>
</reference>
<evidence type="ECO:0000313" key="2">
    <source>
        <dbReference type="EMBL" id="EYC33124.1"/>
    </source>
</evidence>
<protein>
    <submittedName>
        <fullName evidence="2">Uncharacterized protein</fullName>
    </submittedName>
</protein>
<feature type="signal peptide" evidence="1">
    <location>
        <begin position="1"/>
        <end position="17"/>
    </location>
</feature>
<organism evidence="2 3">
    <name type="scientific">Ancylostoma ceylanicum</name>
    <dbReference type="NCBI Taxonomy" id="53326"/>
    <lineage>
        <taxon>Eukaryota</taxon>
        <taxon>Metazoa</taxon>
        <taxon>Ecdysozoa</taxon>
        <taxon>Nematoda</taxon>
        <taxon>Chromadorea</taxon>
        <taxon>Rhabditida</taxon>
        <taxon>Rhabditina</taxon>
        <taxon>Rhabditomorpha</taxon>
        <taxon>Strongyloidea</taxon>
        <taxon>Ancylostomatidae</taxon>
        <taxon>Ancylostomatinae</taxon>
        <taxon>Ancylostoma</taxon>
    </lineage>
</organism>
<evidence type="ECO:0000256" key="1">
    <source>
        <dbReference type="SAM" id="SignalP"/>
    </source>
</evidence>